<keyword evidence="3" id="KW-0378">Hydrolase</keyword>
<comment type="caution">
    <text evidence="6">The sequence shown here is derived from an EMBL/GenBank/DDBJ whole genome shotgun (WGS) entry which is preliminary data.</text>
</comment>
<keyword evidence="4" id="KW-0175">Coiled coil</keyword>
<evidence type="ECO:0000259" key="5">
    <source>
        <dbReference type="Pfam" id="PF04586"/>
    </source>
</evidence>
<proteinExistence type="predicted"/>
<dbReference type="EMBL" id="JAJGMW010000002">
    <property type="protein sequence ID" value="MCC4211359.1"/>
    <property type="molecule type" value="Genomic_DNA"/>
</dbReference>
<dbReference type="InterPro" id="IPR054613">
    <property type="entry name" value="Peptidase_S78_dom"/>
</dbReference>
<accession>A0ABS8GN64</accession>
<feature type="domain" description="Prohead serine protease" evidence="5">
    <location>
        <begin position="44"/>
        <end position="130"/>
    </location>
</feature>
<evidence type="ECO:0000256" key="2">
    <source>
        <dbReference type="ARBA" id="ARBA00022670"/>
    </source>
</evidence>
<dbReference type="GO" id="GO:0006508">
    <property type="term" value="P:proteolysis"/>
    <property type="evidence" value="ECO:0007669"/>
    <property type="project" value="UniProtKB-KW"/>
</dbReference>
<protein>
    <submittedName>
        <fullName evidence="6">HK97 family phage prohead protease</fullName>
    </submittedName>
</protein>
<evidence type="ECO:0000256" key="1">
    <source>
        <dbReference type="ARBA" id="ARBA00022612"/>
    </source>
</evidence>
<dbReference type="RefSeq" id="WP_228228480.1">
    <property type="nucleotide sequence ID" value="NZ_JAJGMW010000002.1"/>
</dbReference>
<feature type="coiled-coil region" evidence="4">
    <location>
        <begin position="186"/>
        <end position="220"/>
    </location>
</feature>
<keyword evidence="2 6" id="KW-0645">Protease</keyword>
<evidence type="ECO:0000256" key="4">
    <source>
        <dbReference type="SAM" id="Coils"/>
    </source>
</evidence>
<reference evidence="6 7" key="1">
    <citation type="submission" date="2021-11" db="EMBL/GenBank/DDBJ databases">
        <title>Seasonal and diel survey of microbial diversity of the Tyrrhenian coast.</title>
        <authorList>
            <person name="Gattoni G."/>
            <person name="Corral P."/>
        </authorList>
    </citation>
    <scope>NUCLEOTIDE SEQUENCE [LARGE SCALE GENOMIC DNA]</scope>
    <source>
        <strain evidence="6 7">Mr9</strain>
    </source>
</reference>
<dbReference type="Pfam" id="PF04586">
    <property type="entry name" value="Peptidase_S78"/>
    <property type="match status" value="1"/>
</dbReference>
<dbReference type="Proteomes" id="UP001197770">
    <property type="component" value="Unassembled WGS sequence"/>
</dbReference>
<name>A0ABS8GN64_9FLAO</name>
<organism evidence="6 7">
    <name type="scientific">Leeuwenhoekiella parthenopeia</name>
    <dbReference type="NCBI Taxonomy" id="2890320"/>
    <lineage>
        <taxon>Bacteria</taxon>
        <taxon>Pseudomonadati</taxon>
        <taxon>Bacteroidota</taxon>
        <taxon>Flavobacteriia</taxon>
        <taxon>Flavobacteriales</taxon>
        <taxon>Flavobacteriaceae</taxon>
        <taxon>Leeuwenhoekiella</taxon>
    </lineage>
</organism>
<dbReference type="GO" id="GO:0008233">
    <property type="term" value="F:peptidase activity"/>
    <property type="evidence" value="ECO:0007669"/>
    <property type="project" value="UniProtKB-KW"/>
</dbReference>
<evidence type="ECO:0000313" key="6">
    <source>
        <dbReference type="EMBL" id="MCC4211359.1"/>
    </source>
</evidence>
<evidence type="ECO:0000313" key="7">
    <source>
        <dbReference type="Proteomes" id="UP001197770"/>
    </source>
</evidence>
<gene>
    <name evidence="6" type="ORF">LLW17_01395</name>
</gene>
<keyword evidence="1" id="KW-1188">Viral release from host cell</keyword>
<sequence>MPKPRFVFNDETKNSYGFIIPTAGISLERFNKNPMMLDSHYNSTWSVIGKWEDIKTEGAVLSGAPDFDSDDENAAKIEGKVDRGYIKACSMGITFNPDDLKYVGGQLILEKCELYEVSIVAVPSNANSIRLYSAETGELIQEEEVQKLCLAAITGTEEVPPIPKTQKSDMKVTLTSAAALALGLSATQTEIESEELSAKITKLEADKKAAELQLSAKLQAEETQKLTGITEKVKLAIKSGLFTADKEQDLINLGIANESLLDSTIAAVPAKASLSTQVKNTVPDEVKTVEDFQKLDLNAQLAFKAAKPEEYHKLFTQN</sequence>
<keyword evidence="7" id="KW-1185">Reference proteome</keyword>
<evidence type="ECO:0000256" key="3">
    <source>
        <dbReference type="ARBA" id="ARBA00022801"/>
    </source>
</evidence>